<sequence>MPRRPRRRRRFAPDFDPAHGDAELSRALDDIVVGRWQGLRELLGTPPGEDTARRTHRIRVLAHAAAGSSATRVWLNAEPDSGDAAVLRAATEVVRVFHGAIAAGHRAAVDRARIDAAARCCLNAAAKSPDDPAPWVSLLTLARLYEDGVPRRDLRRWWDEMRRRDPCNVEGHVQMLRYHSARWHGTHGRMYDFARDAAGASPPGSPLPVLVQIARAEEYRHIADGAQGRVVRGFDQHWKHELAVTDIRRTWERWILWRADGPVAPHLVAELNYLVHAACHAGLLQEAAGLLRLLEGRAAHLPWAYTGDPAAQFTAWHARLLGTQ</sequence>
<dbReference type="KEGG" id="sgj:IAG43_16280"/>
<evidence type="ECO:0000313" key="2">
    <source>
        <dbReference type="Proteomes" id="UP000516230"/>
    </source>
</evidence>
<protein>
    <recommendedName>
        <fullName evidence="3">DUF4034 domain-containing protein</fullName>
    </recommendedName>
</protein>
<evidence type="ECO:0000313" key="1">
    <source>
        <dbReference type="EMBL" id="QNP67447.1"/>
    </source>
</evidence>
<accession>A0A7H0I3T1</accession>
<dbReference type="AlphaFoldDB" id="A0A7H0I3T1"/>
<name>A0A7H0I3T1_9ACTN</name>
<dbReference type="EMBL" id="CP060825">
    <property type="protein sequence ID" value="QNP67447.1"/>
    <property type="molecule type" value="Genomic_DNA"/>
</dbReference>
<evidence type="ECO:0008006" key="3">
    <source>
        <dbReference type="Google" id="ProtNLM"/>
    </source>
</evidence>
<keyword evidence="2" id="KW-1185">Reference proteome</keyword>
<proteinExistence type="predicted"/>
<dbReference type="Proteomes" id="UP000516230">
    <property type="component" value="Chromosome"/>
</dbReference>
<reference evidence="1 2" key="1">
    <citation type="submission" date="2020-08" db="EMBL/GenBank/DDBJ databases">
        <title>A novel species.</title>
        <authorList>
            <person name="Gao J."/>
        </authorList>
    </citation>
    <scope>NUCLEOTIDE SEQUENCE [LARGE SCALE GENOMIC DNA]</scope>
    <source>
        <strain evidence="1 2">CRPJ-33</strain>
    </source>
</reference>
<gene>
    <name evidence="1" type="ORF">IAG43_16280</name>
</gene>
<organism evidence="1 2">
    <name type="scientific">Streptomyces genisteinicus</name>
    <dbReference type="NCBI Taxonomy" id="2768068"/>
    <lineage>
        <taxon>Bacteria</taxon>
        <taxon>Bacillati</taxon>
        <taxon>Actinomycetota</taxon>
        <taxon>Actinomycetes</taxon>
        <taxon>Kitasatosporales</taxon>
        <taxon>Streptomycetaceae</taxon>
        <taxon>Streptomyces</taxon>
    </lineage>
</organism>